<dbReference type="HAMAP" id="MF_01454">
    <property type="entry name" value="GTPase_Obg"/>
    <property type="match status" value="1"/>
</dbReference>
<evidence type="ECO:0000256" key="2">
    <source>
        <dbReference type="ARBA" id="ARBA00022490"/>
    </source>
</evidence>
<dbReference type="InterPro" id="IPR006074">
    <property type="entry name" value="GTP1-OBG_CS"/>
</dbReference>
<keyword evidence="4 8" id="KW-0547">Nucleotide-binding</keyword>
<dbReference type="InterPro" id="IPR031167">
    <property type="entry name" value="G_OBG"/>
</dbReference>
<sequence>MLIDDVTIKIHAGNGGKGAVAFNKNLMSLGPVGGSGGNGGSISFEGVSDLSSLGQFRYKKEIRAKNGEDGKGQFNDGADGADLVLKVPIGTVIQKIGKIGTEEVLKIGEKILIAKGGHGGKGNFLFRSPKLTTPKRFQEGLSGEEFKLKLELKLIADVGLIGLPNAGKSSLLNELTEAKSKVANYAFTTLEPNLGVYYDLILADIPGLIEGASSGKGLGIKFLRHIERTKILFHLISAESENPAKDYKTVRGELKAYNEVMLEKTEYLFLSKSDTLPAVDMKKKLSALKKVNKNAIAISIHDWDSMEKVKKILNGINLKK</sequence>
<dbReference type="SUPFAM" id="SSF52540">
    <property type="entry name" value="P-loop containing nucleoside triphosphate hydrolases"/>
    <property type="match status" value="1"/>
</dbReference>
<evidence type="ECO:0000313" key="11">
    <source>
        <dbReference type="EMBL" id="OGF93235.1"/>
    </source>
</evidence>
<dbReference type="NCBIfam" id="NF008956">
    <property type="entry name" value="PRK12299.1"/>
    <property type="match status" value="1"/>
</dbReference>
<feature type="binding site" evidence="8">
    <location>
        <begin position="204"/>
        <end position="207"/>
    </location>
    <ligand>
        <name>GTP</name>
        <dbReference type="ChEBI" id="CHEBI:37565"/>
    </ligand>
</feature>
<feature type="binding site" evidence="8">
    <location>
        <begin position="162"/>
        <end position="169"/>
    </location>
    <ligand>
        <name>GTP</name>
        <dbReference type="ChEBI" id="CHEBI:37565"/>
    </ligand>
</feature>
<keyword evidence="7 8" id="KW-0342">GTP-binding</keyword>
<dbReference type="PROSITE" id="PS00905">
    <property type="entry name" value="GTP1_OBG"/>
    <property type="match status" value="1"/>
</dbReference>
<feature type="binding site" evidence="8">
    <location>
        <begin position="299"/>
        <end position="301"/>
    </location>
    <ligand>
        <name>GTP</name>
        <dbReference type="ChEBI" id="CHEBI:37565"/>
    </ligand>
</feature>
<evidence type="ECO:0000256" key="4">
    <source>
        <dbReference type="ARBA" id="ARBA00022741"/>
    </source>
</evidence>
<comment type="similarity">
    <text evidence="1 8">Belongs to the TRAFAC class OBG-HflX-like GTPase superfamily. OBG GTPase family.</text>
</comment>
<evidence type="ECO:0000256" key="3">
    <source>
        <dbReference type="ARBA" id="ARBA00022723"/>
    </source>
</evidence>
<comment type="subunit">
    <text evidence="8">Monomer.</text>
</comment>
<dbReference type="InterPro" id="IPR005225">
    <property type="entry name" value="Small_GTP-bd"/>
</dbReference>
<keyword evidence="6 8" id="KW-0460">Magnesium</keyword>
<dbReference type="SUPFAM" id="SSF82051">
    <property type="entry name" value="Obg GTP-binding protein N-terminal domain"/>
    <property type="match status" value="1"/>
</dbReference>
<comment type="subcellular location">
    <subcellularLocation>
        <location evidence="8">Cytoplasm</location>
    </subcellularLocation>
</comment>
<comment type="caution">
    <text evidence="11">The sequence shown here is derived from an EMBL/GenBank/DDBJ whole genome shotgun (WGS) entry which is preliminary data.</text>
</comment>
<dbReference type="CDD" id="cd01898">
    <property type="entry name" value="Obg"/>
    <property type="match status" value="1"/>
</dbReference>
<dbReference type="PANTHER" id="PTHR11702">
    <property type="entry name" value="DEVELOPMENTALLY REGULATED GTP-BINDING PROTEIN-RELATED"/>
    <property type="match status" value="1"/>
</dbReference>
<dbReference type="InterPro" id="IPR006073">
    <property type="entry name" value="GTP-bd"/>
</dbReference>
<feature type="binding site" evidence="8">
    <location>
        <begin position="187"/>
        <end position="191"/>
    </location>
    <ligand>
        <name>GTP</name>
        <dbReference type="ChEBI" id="CHEBI:37565"/>
    </ligand>
</feature>
<dbReference type="NCBIfam" id="TIGR02729">
    <property type="entry name" value="Obg_CgtA"/>
    <property type="match status" value="1"/>
</dbReference>
<dbReference type="Gene3D" id="2.70.210.12">
    <property type="entry name" value="GTP1/OBG domain"/>
    <property type="match status" value="1"/>
</dbReference>
<reference evidence="11 12" key="1">
    <citation type="journal article" date="2016" name="Nat. Commun.">
        <title>Thousands of microbial genomes shed light on interconnected biogeochemical processes in an aquifer system.</title>
        <authorList>
            <person name="Anantharaman K."/>
            <person name="Brown C.T."/>
            <person name="Hug L.A."/>
            <person name="Sharon I."/>
            <person name="Castelle C.J."/>
            <person name="Probst A.J."/>
            <person name="Thomas B.C."/>
            <person name="Singh A."/>
            <person name="Wilkins M.J."/>
            <person name="Karaoz U."/>
            <person name="Brodie E.L."/>
            <person name="Williams K.H."/>
            <person name="Hubbard S.S."/>
            <person name="Banfield J.F."/>
        </authorList>
    </citation>
    <scope>NUCLEOTIDE SEQUENCE [LARGE SCALE GENOMIC DNA]</scope>
</reference>
<comment type="cofactor">
    <cofactor evidence="8">
        <name>Mg(2+)</name>
        <dbReference type="ChEBI" id="CHEBI:18420"/>
    </cofactor>
</comment>
<dbReference type="EC" id="3.6.5.-" evidence="8"/>
<feature type="domain" description="Obg" evidence="10">
    <location>
        <begin position="1"/>
        <end position="155"/>
    </location>
</feature>
<dbReference type="PRINTS" id="PR00326">
    <property type="entry name" value="GTP1OBG"/>
</dbReference>
<dbReference type="PIRSF" id="PIRSF002401">
    <property type="entry name" value="GTP_bd_Obg/CgtA"/>
    <property type="match status" value="1"/>
</dbReference>
<comment type="function">
    <text evidence="8">An essential GTPase which binds GTP, GDP and possibly (p)ppGpp with moderate affinity, with high nucleotide exchange rates and a fairly low GTP hydrolysis rate. Plays a role in control of the cell cycle, stress response, ribosome biogenesis and in those bacteria that undergo differentiation, in morphogenesis control.</text>
</comment>
<keyword evidence="5 8" id="KW-0378">Hydrolase</keyword>
<dbReference type="Pfam" id="PF01926">
    <property type="entry name" value="MMR_HSR1"/>
    <property type="match status" value="1"/>
</dbReference>
<dbReference type="InterPro" id="IPR045086">
    <property type="entry name" value="OBG_GTPase"/>
</dbReference>
<dbReference type="Pfam" id="PF01018">
    <property type="entry name" value="GTP1_OBG"/>
    <property type="match status" value="1"/>
</dbReference>
<dbReference type="FunFam" id="2.70.210.12:FF:000001">
    <property type="entry name" value="GTPase Obg"/>
    <property type="match status" value="1"/>
</dbReference>
<evidence type="ECO:0000256" key="1">
    <source>
        <dbReference type="ARBA" id="ARBA00007699"/>
    </source>
</evidence>
<feature type="domain" description="OBG-type G" evidence="9">
    <location>
        <begin position="156"/>
        <end position="320"/>
    </location>
</feature>
<dbReference type="GO" id="GO:0005737">
    <property type="term" value="C:cytoplasm"/>
    <property type="evidence" value="ECO:0007669"/>
    <property type="project" value="UniProtKB-SubCell"/>
</dbReference>
<feature type="binding site" evidence="8">
    <location>
        <position position="169"/>
    </location>
    <ligand>
        <name>Mg(2+)</name>
        <dbReference type="ChEBI" id="CHEBI:18420"/>
    </ligand>
</feature>
<proteinExistence type="inferred from homology"/>
<evidence type="ECO:0000259" key="10">
    <source>
        <dbReference type="PROSITE" id="PS51883"/>
    </source>
</evidence>
<dbReference type="STRING" id="1798364.A3G54_01360"/>
<dbReference type="InterPro" id="IPR014100">
    <property type="entry name" value="GTP-bd_Obg/CgtA"/>
</dbReference>
<dbReference type="PROSITE" id="PS51710">
    <property type="entry name" value="G_OBG"/>
    <property type="match status" value="1"/>
</dbReference>
<feature type="binding site" evidence="8">
    <location>
        <position position="189"/>
    </location>
    <ligand>
        <name>Mg(2+)</name>
        <dbReference type="ChEBI" id="CHEBI:18420"/>
    </ligand>
</feature>
<dbReference type="InterPro" id="IPR027417">
    <property type="entry name" value="P-loop_NTPase"/>
</dbReference>
<dbReference type="AlphaFoldDB" id="A0A1F5XZ95"/>
<evidence type="ECO:0000256" key="6">
    <source>
        <dbReference type="ARBA" id="ARBA00022842"/>
    </source>
</evidence>
<dbReference type="PANTHER" id="PTHR11702:SF31">
    <property type="entry name" value="MITOCHONDRIAL RIBOSOME-ASSOCIATED GTPASE 2"/>
    <property type="match status" value="1"/>
</dbReference>
<dbReference type="GO" id="GO:0042254">
    <property type="term" value="P:ribosome biogenesis"/>
    <property type="evidence" value="ECO:0007669"/>
    <property type="project" value="UniProtKB-UniRule"/>
</dbReference>
<keyword evidence="3 8" id="KW-0479">Metal-binding</keyword>
<dbReference type="PROSITE" id="PS51883">
    <property type="entry name" value="OBG"/>
    <property type="match status" value="1"/>
</dbReference>
<dbReference type="Gene3D" id="3.40.50.300">
    <property type="entry name" value="P-loop containing nucleotide triphosphate hydrolases"/>
    <property type="match status" value="1"/>
</dbReference>
<dbReference type="GO" id="GO:0005525">
    <property type="term" value="F:GTP binding"/>
    <property type="evidence" value="ECO:0007669"/>
    <property type="project" value="UniProtKB-UniRule"/>
</dbReference>
<evidence type="ECO:0000313" key="12">
    <source>
        <dbReference type="Proteomes" id="UP000178894"/>
    </source>
</evidence>
<dbReference type="InterPro" id="IPR036726">
    <property type="entry name" value="GTP1_OBG_dom_sf"/>
</dbReference>
<protein>
    <recommendedName>
        <fullName evidence="8">GTPase Obg</fullName>
        <ecNumber evidence="8">3.6.5.-</ecNumber>
    </recommendedName>
    <alternativeName>
        <fullName evidence="8">GTP-binding protein Obg</fullName>
    </alternativeName>
</protein>
<evidence type="ECO:0000256" key="8">
    <source>
        <dbReference type="HAMAP-Rule" id="MF_01454"/>
    </source>
</evidence>
<accession>A0A1F5XZ95</accession>
<dbReference type="Proteomes" id="UP000178894">
    <property type="component" value="Unassembled WGS sequence"/>
</dbReference>
<dbReference type="EMBL" id="MFIQ01000026">
    <property type="protein sequence ID" value="OGF93235.1"/>
    <property type="molecule type" value="Genomic_DNA"/>
</dbReference>
<feature type="binding site" evidence="8">
    <location>
        <begin position="271"/>
        <end position="274"/>
    </location>
    <ligand>
        <name>GTP</name>
        <dbReference type="ChEBI" id="CHEBI:37565"/>
    </ligand>
</feature>
<evidence type="ECO:0000256" key="5">
    <source>
        <dbReference type="ARBA" id="ARBA00022801"/>
    </source>
</evidence>
<name>A0A1F5XZ95_9BACT</name>
<dbReference type="GO" id="GO:0003924">
    <property type="term" value="F:GTPase activity"/>
    <property type="evidence" value="ECO:0007669"/>
    <property type="project" value="UniProtKB-UniRule"/>
</dbReference>
<keyword evidence="2 8" id="KW-0963">Cytoplasm</keyword>
<evidence type="ECO:0000259" key="9">
    <source>
        <dbReference type="PROSITE" id="PS51710"/>
    </source>
</evidence>
<dbReference type="InterPro" id="IPR006169">
    <property type="entry name" value="GTP1_OBG_dom"/>
</dbReference>
<gene>
    <name evidence="8" type="primary">obg</name>
    <name evidence="11" type="ORF">A3G54_01360</name>
</gene>
<evidence type="ECO:0000256" key="7">
    <source>
        <dbReference type="ARBA" id="ARBA00023134"/>
    </source>
</evidence>
<organism evidence="11 12">
    <name type="scientific">Candidatus Giovannonibacteria bacterium RIFCSPLOWO2_12_FULL_44_15</name>
    <dbReference type="NCBI Taxonomy" id="1798364"/>
    <lineage>
        <taxon>Bacteria</taxon>
        <taxon>Candidatus Giovannoniibacteriota</taxon>
    </lineage>
</organism>
<dbReference type="NCBIfam" id="TIGR00231">
    <property type="entry name" value="small_GTP"/>
    <property type="match status" value="1"/>
</dbReference>
<dbReference type="GO" id="GO:0000287">
    <property type="term" value="F:magnesium ion binding"/>
    <property type="evidence" value="ECO:0007669"/>
    <property type="project" value="InterPro"/>
</dbReference>